<dbReference type="EMBL" id="JBIATK010000012">
    <property type="protein sequence ID" value="MFF4026900.1"/>
    <property type="molecule type" value="Genomic_DNA"/>
</dbReference>
<organism evidence="1 2">
    <name type="scientific">Nocardia elegans</name>
    <dbReference type="NCBI Taxonomy" id="300029"/>
    <lineage>
        <taxon>Bacteria</taxon>
        <taxon>Bacillati</taxon>
        <taxon>Actinomycetota</taxon>
        <taxon>Actinomycetes</taxon>
        <taxon>Mycobacteriales</taxon>
        <taxon>Nocardiaceae</taxon>
        <taxon>Nocardia</taxon>
    </lineage>
</organism>
<evidence type="ECO:0000313" key="2">
    <source>
        <dbReference type="Proteomes" id="UP001602089"/>
    </source>
</evidence>
<keyword evidence="2" id="KW-1185">Reference proteome</keyword>
<gene>
    <name evidence="1" type="ORF">ACFYY5_29030</name>
</gene>
<reference evidence="1 2" key="1">
    <citation type="submission" date="2024-10" db="EMBL/GenBank/DDBJ databases">
        <title>The Natural Products Discovery Center: Release of the First 8490 Sequenced Strains for Exploring Actinobacteria Biosynthetic Diversity.</title>
        <authorList>
            <person name="Kalkreuter E."/>
            <person name="Kautsar S.A."/>
            <person name="Yang D."/>
            <person name="Bader C.D."/>
            <person name="Teijaro C.N."/>
            <person name="Fluegel L."/>
            <person name="Davis C.M."/>
            <person name="Simpson J.R."/>
            <person name="Lauterbach L."/>
            <person name="Steele A.D."/>
            <person name="Gui C."/>
            <person name="Meng S."/>
            <person name="Li G."/>
            <person name="Viehrig K."/>
            <person name="Ye F."/>
            <person name="Su P."/>
            <person name="Kiefer A.F."/>
            <person name="Nichols A."/>
            <person name="Cepeda A.J."/>
            <person name="Yan W."/>
            <person name="Fan B."/>
            <person name="Jiang Y."/>
            <person name="Adhikari A."/>
            <person name="Zheng C.-J."/>
            <person name="Schuster L."/>
            <person name="Cowan T.M."/>
            <person name="Smanski M.J."/>
            <person name="Chevrette M.G."/>
            <person name="De Carvalho L.P.S."/>
            <person name="Shen B."/>
        </authorList>
    </citation>
    <scope>NUCLEOTIDE SEQUENCE [LARGE SCALE GENOMIC DNA]</scope>
    <source>
        <strain evidence="1 2">NPDC001867</strain>
    </source>
</reference>
<name>A0ABW6TL88_9NOCA</name>
<dbReference type="Proteomes" id="UP001602089">
    <property type="component" value="Unassembled WGS sequence"/>
</dbReference>
<evidence type="ECO:0000313" key="1">
    <source>
        <dbReference type="EMBL" id="MFF4026900.1"/>
    </source>
</evidence>
<dbReference type="RefSeq" id="WP_387131876.1">
    <property type="nucleotide sequence ID" value="NZ_JBIATK010000012.1"/>
</dbReference>
<protein>
    <submittedName>
        <fullName evidence="1">Uncharacterized protein</fullName>
    </submittedName>
</protein>
<comment type="caution">
    <text evidence="1">The sequence shown here is derived from an EMBL/GenBank/DDBJ whole genome shotgun (WGS) entry which is preliminary data.</text>
</comment>
<accession>A0ABW6TL88</accession>
<sequence length="58" mass="6346">MAVEYDTERDLEGDPYKIINPDAEVTAEEIHLAVTEAPHGWGWFANVTVKETTEGGAA</sequence>
<proteinExistence type="predicted"/>